<dbReference type="OrthoDB" id="5974779at2"/>
<dbReference type="AlphaFoldDB" id="A0A3N4VA04"/>
<evidence type="ECO:0000256" key="2">
    <source>
        <dbReference type="SAM" id="SignalP"/>
    </source>
</evidence>
<dbReference type="RefSeq" id="WP_123770011.1">
    <property type="nucleotide sequence ID" value="NZ_RKQN01000002.1"/>
</dbReference>
<accession>A0A3N4VA04</accession>
<evidence type="ECO:0000313" key="5">
    <source>
        <dbReference type="Proteomes" id="UP000269708"/>
    </source>
</evidence>
<keyword evidence="5" id="KW-1185">Reference proteome</keyword>
<dbReference type="Pfam" id="PF13511">
    <property type="entry name" value="DUF4124"/>
    <property type="match status" value="1"/>
</dbReference>
<feature type="chain" id="PRO_5018098812" evidence="2">
    <location>
        <begin position="22"/>
        <end position="234"/>
    </location>
</feature>
<reference evidence="4 5" key="1">
    <citation type="submission" date="2018-11" db="EMBL/GenBank/DDBJ databases">
        <title>Genomic Encyclopedia of Type Strains, Phase IV (KMG-IV): sequencing the most valuable type-strain genomes for metagenomic binning, comparative biology and taxonomic classification.</title>
        <authorList>
            <person name="Goeker M."/>
        </authorList>
    </citation>
    <scope>NUCLEOTIDE SEQUENCE [LARGE SCALE GENOMIC DNA]</scope>
    <source>
        <strain evidence="4 5">DSM 25623</strain>
    </source>
</reference>
<evidence type="ECO:0000259" key="3">
    <source>
        <dbReference type="Pfam" id="PF13511"/>
    </source>
</evidence>
<feature type="compositionally biased region" description="Low complexity" evidence="1">
    <location>
        <begin position="65"/>
        <end position="75"/>
    </location>
</feature>
<comment type="caution">
    <text evidence="4">The sequence shown here is derived from an EMBL/GenBank/DDBJ whole genome shotgun (WGS) entry which is preliminary data.</text>
</comment>
<evidence type="ECO:0000256" key="1">
    <source>
        <dbReference type="SAM" id="MobiDB-lite"/>
    </source>
</evidence>
<dbReference type="Proteomes" id="UP000269708">
    <property type="component" value="Unassembled WGS sequence"/>
</dbReference>
<dbReference type="EMBL" id="RKQN01000002">
    <property type="protein sequence ID" value="RPE79836.1"/>
    <property type="molecule type" value="Genomic_DNA"/>
</dbReference>
<proteinExistence type="predicted"/>
<feature type="domain" description="DUF4124" evidence="3">
    <location>
        <begin position="16"/>
        <end position="67"/>
    </location>
</feature>
<name>A0A3N4VA04_9GAMM</name>
<dbReference type="InterPro" id="IPR025392">
    <property type="entry name" value="DUF4124"/>
</dbReference>
<feature type="signal peptide" evidence="2">
    <location>
        <begin position="1"/>
        <end position="21"/>
    </location>
</feature>
<sequence length="234" mass="25780">MRWLAAPILALLPIAAAPARAAEVTIYRCTDAAGRVALRDTPCRRGETQQVRTMQRPTDPPPRPAAAVPAPAATAAPREREVVVYRTPPRPMYECTTPDGERYLSDTGEGNPRWVPLGVLGYPVGAAPALPYGGGVHARVGGRIGGDTRYEVRVGDPPPLPSPLPPRAGYLHPAGAWVRDECHPLPQQDVCARLRDRRWELDRRYNSALQSERRRIDDEQRGIDARLAHDCRDL</sequence>
<evidence type="ECO:0000313" key="4">
    <source>
        <dbReference type="EMBL" id="RPE79836.1"/>
    </source>
</evidence>
<protein>
    <submittedName>
        <fullName evidence="4">Uncharacterized protein DUF4124</fullName>
    </submittedName>
</protein>
<gene>
    <name evidence="4" type="ORF">EDC50_1665</name>
</gene>
<feature type="region of interest" description="Disordered" evidence="1">
    <location>
        <begin position="46"/>
        <end position="75"/>
    </location>
</feature>
<keyword evidence="2" id="KW-0732">Signal</keyword>
<organism evidence="4 5">
    <name type="scientific">Vulcaniibacterium tengchongense</name>
    <dbReference type="NCBI Taxonomy" id="1273429"/>
    <lineage>
        <taxon>Bacteria</taxon>
        <taxon>Pseudomonadati</taxon>
        <taxon>Pseudomonadota</taxon>
        <taxon>Gammaproteobacteria</taxon>
        <taxon>Lysobacterales</taxon>
        <taxon>Lysobacteraceae</taxon>
        <taxon>Vulcaniibacterium</taxon>
    </lineage>
</organism>